<reference evidence="1" key="1">
    <citation type="submission" date="2021-01" db="EMBL/GenBank/DDBJ databases">
        <authorList>
            <person name="Zhong Y.L."/>
        </authorList>
    </citation>
    <scope>NUCLEOTIDE SEQUENCE</scope>
    <source>
        <strain evidence="1">KCTC 23302</strain>
    </source>
</reference>
<accession>A0A936ZZW1</accession>
<evidence type="ECO:0008006" key="3">
    <source>
        <dbReference type="Google" id="ProtNLM"/>
    </source>
</evidence>
<dbReference type="Proteomes" id="UP000651057">
    <property type="component" value="Unassembled WGS sequence"/>
</dbReference>
<keyword evidence="2" id="KW-1185">Reference proteome</keyword>
<dbReference type="EMBL" id="JAERQJ010000006">
    <property type="protein sequence ID" value="MBL0684960.1"/>
    <property type="molecule type" value="Genomic_DNA"/>
</dbReference>
<gene>
    <name evidence="1" type="ORF">JJQ60_15630</name>
</gene>
<comment type="caution">
    <text evidence="1">The sequence shown here is derived from an EMBL/GenBank/DDBJ whole genome shotgun (WGS) entry which is preliminary data.</text>
</comment>
<evidence type="ECO:0000313" key="2">
    <source>
        <dbReference type="Proteomes" id="UP000651057"/>
    </source>
</evidence>
<sequence length="133" mass="15670">MTPKTNRKPVKEYTLDIGVFYFYQNFVIGEIKEGLNLNFESGKELFNLTKTHYKNIIPFVYISNRVHSYSFIPTGHYKSSKLFPNLKGYAIVVYDNINLKIAELEQTFMSWPNQIFTNLDDAIDWAEELIERE</sequence>
<evidence type="ECO:0000313" key="1">
    <source>
        <dbReference type="EMBL" id="MBL0684960.1"/>
    </source>
</evidence>
<name>A0A936ZZW1_9FLAO</name>
<proteinExistence type="predicted"/>
<dbReference type="AlphaFoldDB" id="A0A936ZZW1"/>
<dbReference type="RefSeq" id="WP_201922281.1">
    <property type="nucleotide sequence ID" value="NZ_BAABAX010000014.1"/>
</dbReference>
<organism evidence="1 2">
    <name type="scientific">Aquimarina mytili</name>
    <dbReference type="NCBI Taxonomy" id="874423"/>
    <lineage>
        <taxon>Bacteria</taxon>
        <taxon>Pseudomonadati</taxon>
        <taxon>Bacteroidota</taxon>
        <taxon>Flavobacteriia</taxon>
        <taxon>Flavobacteriales</taxon>
        <taxon>Flavobacteriaceae</taxon>
        <taxon>Aquimarina</taxon>
    </lineage>
</organism>
<protein>
    <recommendedName>
        <fullName evidence="3">STAS/SEC14 domain-containing protein</fullName>
    </recommendedName>
</protein>